<dbReference type="eggNOG" id="COG0824">
    <property type="taxonomic scope" value="Bacteria"/>
</dbReference>
<comment type="caution">
    <text evidence="1">The sequence shown here is derived from an EMBL/GenBank/DDBJ whole genome shotgun (WGS) entry which is preliminary data.</text>
</comment>
<dbReference type="PATRIC" id="fig|745411.4.peg.724"/>
<sequence>MKREATVEIEVPFHDLDPMNVAWHGNYLKYFELARCALLDTIDYNYPQMEASGYVWPIVDLRVKYVKSAVFAQKLLVTASLSEFHNRLRLDYLVRCKASGAKLTKGYSIQVAVDKQNGEMQFVSPKVLFDKLGEAWPH</sequence>
<gene>
    <name evidence="1" type="ORF">B3C1_03670</name>
</gene>
<keyword evidence="2" id="KW-1185">Reference proteome</keyword>
<dbReference type="SUPFAM" id="SSF54637">
    <property type="entry name" value="Thioesterase/thiol ester dehydrase-isomerase"/>
    <property type="match status" value="1"/>
</dbReference>
<dbReference type="InterPro" id="IPR029069">
    <property type="entry name" value="HotDog_dom_sf"/>
</dbReference>
<name>K2J189_9GAMM</name>
<dbReference type="RefSeq" id="WP_008482994.1">
    <property type="nucleotide sequence ID" value="NZ_AMRI01000004.1"/>
</dbReference>
<accession>K2J189</accession>
<dbReference type="EMBL" id="AMRI01000004">
    <property type="protein sequence ID" value="EKE76661.1"/>
    <property type="molecule type" value="Genomic_DNA"/>
</dbReference>
<dbReference type="CDD" id="cd00586">
    <property type="entry name" value="4HBT"/>
    <property type="match status" value="1"/>
</dbReference>
<protein>
    <submittedName>
        <fullName evidence="1">4-hydroxybenzoyl-CoA thioesterase</fullName>
    </submittedName>
</protein>
<dbReference type="Gene3D" id="3.10.129.10">
    <property type="entry name" value="Hotdog Thioesterase"/>
    <property type="match status" value="1"/>
</dbReference>
<evidence type="ECO:0000313" key="1">
    <source>
        <dbReference type="EMBL" id="EKE76661.1"/>
    </source>
</evidence>
<dbReference type="Pfam" id="PF13279">
    <property type="entry name" value="4HBT_2"/>
    <property type="match status" value="1"/>
</dbReference>
<dbReference type="OrthoDB" id="9800856at2"/>
<dbReference type="STRING" id="745411.B3C1_03670"/>
<evidence type="ECO:0000313" key="2">
    <source>
        <dbReference type="Proteomes" id="UP000006755"/>
    </source>
</evidence>
<reference evidence="1 2" key="1">
    <citation type="journal article" date="2012" name="J. Bacteriol.">
        <title>Genome Sequence of Gallaecimonas xiamenensis Type Strain 3-C-1.</title>
        <authorList>
            <person name="Lai Q."/>
            <person name="Wang L."/>
            <person name="Wang W."/>
            <person name="Shao Z."/>
        </authorList>
    </citation>
    <scope>NUCLEOTIDE SEQUENCE [LARGE SCALE GENOMIC DNA]</scope>
    <source>
        <strain evidence="1 2">3-C-1</strain>
    </source>
</reference>
<proteinExistence type="predicted"/>
<organism evidence="1 2">
    <name type="scientific">Gallaecimonas xiamenensis 3-C-1</name>
    <dbReference type="NCBI Taxonomy" id="745411"/>
    <lineage>
        <taxon>Bacteria</taxon>
        <taxon>Pseudomonadati</taxon>
        <taxon>Pseudomonadota</taxon>
        <taxon>Gammaproteobacteria</taxon>
        <taxon>Enterobacterales</taxon>
        <taxon>Gallaecimonadaceae</taxon>
        <taxon>Gallaecimonas</taxon>
    </lineage>
</organism>
<dbReference type="AlphaFoldDB" id="K2J189"/>
<dbReference type="Proteomes" id="UP000006755">
    <property type="component" value="Unassembled WGS sequence"/>
</dbReference>